<reference evidence="4 5" key="1">
    <citation type="submission" date="2018-11" db="EMBL/GenBank/DDBJ databases">
        <title>Sequencing the genomes of 1000 actinobacteria strains.</title>
        <authorList>
            <person name="Klenk H.-P."/>
        </authorList>
    </citation>
    <scope>NUCLEOTIDE SEQUENCE [LARGE SCALE GENOMIC DNA]</scope>
    <source>
        <strain evidence="4 5">DSM 11294</strain>
    </source>
</reference>
<dbReference type="EMBL" id="RKHK01000001">
    <property type="protein sequence ID" value="ROR72514.1"/>
    <property type="molecule type" value="Genomic_DNA"/>
</dbReference>
<evidence type="ECO:0000259" key="3">
    <source>
        <dbReference type="PROSITE" id="PS50977"/>
    </source>
</evidence>
<protein>
    <submittedName>
        <fullName evidence="4">TetR family transcriptional regulator</fullName>
    </submittedName>
</protein>
<dbReference type="PANTHER" id="PTHR30055:SF239">
    <property type="entry name" value="TRANSCRIPTIONAL REGULATORY PROTEIN"/>
    <property type="match status" value="1"/>
</dbReference>
<keyword evidence="1 2" id="KW-0238">DNA-binding</keyword>
<evidence type="ECO:0000313" key="5">
    <source>
        <dbReference type="Proteomes" id="UP000280668"/>
    </source>
</evidence>
<feature type="domain" description="HTH tetR-type" evidence="3">
    <location>
        <begin position="6"/>
        <end position="66"/>
    </location>
</feature>
<evidence type="ECO:0000256" key="1">
    <source>
        <dbReference type="ARBA" id="ARBA00023125"/>
    </source>
</evidence>
<dbReference type="SUPFAM" id="SSF46689">
    <property type="entry name" value="Homeodomain-like"/>
    <property type="match status" value="1"/>
</dbReference>
<dbReference type="Pfam" id="PF00440">
    <property type="entry name" value="TetR_N"/>
    <property type="match status" value="1"/>
</dbReference>
<dbReference type="GO" id="GO:0000976">
    <property type="term" value="F:transcription cis-regulatory region binding"/>
    <property type="evidence" value="ECO:0007669"/>
    <property type="project" value="TreeGrafter"/>
</dbReference>
<dbReference type="AlphaFoldDB" id="A0A3N2BBR7"/>
<dbReference type="InterPro" id="IPR050109">
    <property type="entry name" value="HTH-type_TetR-like_transc_reg"/>
</dbReference>
<feature type="DNA-binding region" description="H-T-H motif" evidence="2">
    <location>
        <begin position="29"/>
        <end position="48"/>
    </location>
</feature>
<keyword evidence="5" id="KW-1185">Reference proteome</keyword>
<dbReference type="PANTHER" id="PTHR30055">
    <property type="entry name" value="HTH-TYPE TRANSCRIPTIONAL REGULATOR RUTR"/>
    <property type="match status" value="1"/>
</dbReference>
<sequence length="195" mass="21451">MGRTAKYTDQDILDAALGLTAEGGVQAATVVAIAKRIGAPSGSIYHRFASRDLILATLWIRTVRRFQGGFLEALALEEPVDAARRAVSHTLQWSASHHSEAQVLTMYRREDLLELWPEELGPELASLNDEVRRAMVRFTAAQFAVVNAETLGRARFALIEIPTVAVRQMMGNGPLLPWLERTVTDAAMAVLRSTP</sequence>
<evidence type="ECO:0000256" key="2">
    <source>
        <dbReference type="PROSITE-ProRule" id="PRU00335"/>
    </source>
</evidence>
<gene>
    <name evidence="4" type="ORF">EDD31_0866</name>
</gene>
<dbReference type="PROSITE" id="PS50977">
    <property type="entry name" value="HTH_TETR_2"/>
    <property type="match status" value="1"/>
</dbReference>
<dbReference type="PRINTS" id="PR00455">
    <property type="entry name" value="HTHTETR"/>
</dbReference>
<name>A0A3N2BBR7_9MICO</name>
<dbReference type="Proteomes" id="UP000280668">
    <property type="component" value="Unassembled WGS sequence"/>
</dbReference>
<dbReference type="InterPro" id="IPR009057">
    <property type="entry name" value="Homeodomain-like_sf"/>
</dbReference>
<comment type="caution">
    <text evidence="4">The sequence shown here is derived from an EMBL/GenBank/DDBJ whole genome shotgun (WGS) entry which is preliminary data.</text>
</comment>
<dbReference type="InterPro" id="IPR001647">
    <property type="entry name" value="HTH_TetR"/>
</dbReference>
<dbReference type="Gene3D" id="1.10.357.10">
    <property type="entry name" value="Tetracycline Repressor, domain 2"/>
    <property type="match status" value="1"/>
</dbReference>
<organism evidence="4 5">
    <name type="scientific">Bogoriella caseilytica</name>
    <dbReference type="NCBI Taxonomy" id="56055"/>
    <lineage>
        <taxon>Bacteria</taxon>
        <taxon>Bacillati</taxon>
        <taxon>Actinomycetota</taxon>
        <taxon>Actinomycetes</taxon>
        <taxon>Micrococcales</taxon>
        <taxon>Bogoriellaceae</taxon>
        <taxon>Bogoriella</taxon>
    </lineage>
</organism>
<dbReference type="GO" id="GO:0003700">
    <property type="term" value="F:DNA-binding transcription factor activity"/>
    <property type="evidence" value="ECO:0007669"/>
    <property type="project" value="TreeGrafter"/>
</dbReference>
<proteinExistence type="predicted"/>
<evidence type="ECO:0000313" key="4">
    <source>
        <dbReference type="EMBL" id="ROR72514.1"/>
    </source>
</evidence>
<accession>A0A3N2BBR7</accession>